<dbReference type="EC" id="2.1.1.-" evidence="1"/>
<organism evidence="1">
    <name type="scientific">human gut metagenome</name>
    <dbReference type="NCBI Taxonomy" id="408170"/>
    <lineage>
        <taxon>unclassified sequences</taxon>
        <taxon>metagenomes</taxon>
        <taxon>organismal metagenomes</taxon>
    </lineage>
</organism>
<accession>K1T349</accession>
<dbReference type="SUPFAM" id="SSF75217">
    <property type="entry name" value="alpha/beta knot"/>
    <property type="match status" value="1"/>
</dbReference>
<name>K1T349_9ZZZZ</name>
<proteinExistence type="predicted"/>
<protein>
    <submittedName>
        <fullName evidence="1">Protein containing tRNA/rRNA methyltransferase, SpoU domain protein</fullName>
        <ecNumber evidence="1">2.1.1.-</ecNumber>
    </submittedName>
</protein>
<dbReference type="GO" id="GO:0032259">
    <property type="term" value="P:methylation"/>
    <property type="evidence" value="ECO:0007669"/>
    <property type="project" value="UniProtKB-KW"/>
</dbReference>
<evidence type="ECO:0000313" key="1">
    <source>
        <dbReference type="EMBL" id="EKC60545.1"/>
    </source>
</evidence>
<gene>
    <name evidence="1" type="ORF">OBE_08919</name>
</gene>
<comment type="caution">
    <text evidence="1">The sequence shown here is derived from an EMBL/GenBank/DDBJ whole genome shotgun (WGS) entry which is preliminary data.</text>
</comment>
<dbReference type="EMBL" id="AJWZ01006169">
    <property type="protein sequence ID" value="EKC60545.1"/>
    <property type="molecule type" value="Genomic_DNA"/>
</dbReference>
<dbReference type="AlphaFoldDB" id="K1T349"/>
<keyword evidence="1" id="KW-0489">Methyltransferase</keyword>
<keyword evidence="1" id="KW-0808">Transferase</keyword>
<dbReference type="InterPro" id="IPR029026">
    <property type="entry name" value="tRNA_m1G_MTases_N"/>
</dbReference>
<dbReference type="GO" id="GO:0008168">
    <property type="term" value="F:methyltransferase activity"/>
    <property type="evidence" value="ECO:0007669"/>
    <property type="project" value="UniProtKB-KW"/>
</dbReference>
<feature type="non-terminal residue" evidence="1">
    <location>
        <position position="1"/>
    </location>
</feature>
<dbReference type="InterPro" id="IPR029028">
    <property type="entry name" value="Alpha/beta_knot_MTases"/>
</dbReference>
<sequence>IEIPQYGTKHSLNVSVTAGIVIWDLFKKLR</sequence>
<reference evidence="1" key="1">
    <citation type="journal article" date="2013" name="Environ. Microbiol.">
        <title>Microbiota from the distal guts of lean and obese adolescents exhibit partial functional redundancy besides clear differences in community structure.</title>
        <authorList>
            <person name="Ferrer M."/>
            <person name="Ruiz A."/>
            <person name="Lanza F."/>
            <person name="Haange S.B."/>
            <person name="Oberbach A."/>
            <person name="Till H."/>
            <person name="Bargiela R."/>
            <person name="Campoy C."/>
            <person name="Segura M.T."/>
            <person name="Richter M."/>
            <person name="von Bergen M."/>
            <person name="Seifert J."/>
            <person name="Suarez A."/>
        </authorList>
    </citation>
    <scope>NUCLEOTIDE SEQUENCE</scope>
</reference>
<dbReference type="Gene3D" id="3.40.1280.10">
    <property type="match status" value="1"/>
</dbReference>